<dbReference type="GO" id="GO:0008477">
    <property type="term" value="F:purine nucleosidase activity"/>
    <property type="evidence" value="ECO:0007669"/>
    <property type="project" value="TreeGrafter"/>
</dbReference>
<dbReference type="Gene3D" id="3.90.245.10">
    <property type="entry name" value="Ribonucleoside hydrolase-like"/>
    <property type="match status" value="1"/>
</dbReference>
<keyword evidence="4" id="KW-1133">Transmembrane helix</keyword>
<evidence type="ECO:0000313" key="8">
    <source>
        <dbReference type="RefSeq" id="XP_033538035.1"/>
    </source>
</evidence>
<evidence type="ECO:0000256" key="4">
    <source>
        <dbReference type="SAM" id="Phobius"/>
    </source>
</evidence>
<evidence type="ECO:0000256" key="2">
    <source>
        <dbReference type="ARBA" id="ARBA00022801"/>
    </source>
</evidence>
<dbReference type="PANTHER" id="PTHR12304">
    <property type="entry name" value="INOSINE-URIDINE PREFERRING NUCLEOSIDE HYDROLASE"/>
    <property type="match status" value="1"/>
</dbReference>
<dbReference type="AlphaFoldDB" id="A0A6G1GEF3"/>
<comment type="similarity">
    <text evidence="1">Belongs to the IUNH family.</text>
</comment>
<dbReference type="GeneID" id="54417900"/>
<dbReference type="SUPFAM" id="SSF53590">
    <property type="entry name" value="Nucleoside hydrolase"/>
    <property type="match status" value="1"/>
</dbReference>
<reference evidence="8" key="2">
    <citation type="submission" date="2020-04" db="EMBL/GenBank/DDBJ databases">
        <authorList>
            <consortium name="NCBI Genome Project"/>
        </authorList>
    </citation>
    <scope>NUCLEOTIDE SEQUENCE</scope>
    <source>
        <strain evidence="8">CBS 781.70</strain>
    </source>
</reference>
<dbReference type="EMBL" id="ML975150">
    <property type="protein sequence ID" value="KAF1816404.1"/>
    <property type="molecule type" value="Genomic_DNA"/>
</dbReference>
<organism evidence="6">
    <name type="scientific">Eremomyces bilateralis CBS 781.70</name>
    <dbReference type="NCBI Taxonomy" id="1392243"/>
    <lineage>
        <taxon>Eukaryota</taxon>
        <taxon>Fungi</taxon>
        <taxon>Dikarya</taxon>
        <taxon>Ascomycota</taxon>
        <taxon>Pezizomycotina</taxon>
        <taxon>Dothideomycetes</taxon>
        <taxon>Dothideomycetes incertae sedis</taxon>
        <taxon>Eremomycetales</taxon>
        <taxon>Eremomycetaceae</taxon>
        <taxon>Eremomyces</taxon>
    </lineage>
</organism>
<accession>A0A6G1GEF3</accession>
<dbReference type="GO" id="GO:0006152">
    <property type="term" value="P:purine nucleoside catabolic process"/>
    <property type="evidence" value="ECO:0007669"/>
    <property type="project" value="TreeGrafter"/>
</dbReference>
<proteinExistence type="inferred from homology"/>
<keyword evidence="4" id="KW-0472">Membrane</keyword>
<reference evidence="8" key="3">
    <citation type="submission" date="2025-04" db="UniProtKB">
        <authorList>
            <consortium name="RefSeq"/>
        </authorList>
    </citation>
    <scope>IDENTIFICATION</scope>
    <source>
        <strain evidence="8">CBS 781.70</strain>
    </source>
</reference>
<dbReference type="GO" id="GO:0005829">
    <property type="term" value="C:cytosol"/>
    <property type="evidence" value="ECO:0007669"/>
    <property type="project" value="TreeGrafter"/>
</dbReference>
<gene>
    <name evidence="6 8" type="ORF">P152DRAFT_428450</name>
</gene>
<evidence type="ECO:0000256" key="1">
    <source>
        <dbReference type="ARBA" id="ARBA00009176"/>
    </source>
</evidence>
<sequence>MSTDAWKKAEQVFQGRTEDGDSMPKIPLWLDCDTGHDDAFAILLAAHSPAIKLLGVSTVHGNASLGHTTENTIAVLEAIGKQDIPVCVGAAKPFCRDAVHAGTIHGESGLEGSELLPKPVTKPWTTTETIQTMYKRLKATPKGTAYVVATGTLTNVALLFSVYPDIVDHIKGLSIMGGAIGGLFTNAPMGRIKEDRVLFTRDVHEVFDGRLPDEEGMSLEDVVLDFRQKGLLHDGDSVSDERIRLLLEQARRRFGNWTEYAEFNIYCDPESAASIFTNPKLAAKTDLITLDLSHQVLATPKILELLLYGRGGDPSTTKPSNMRIMFHELLTFFANTYETEFGMKEGPPLHDPLAVAVALAPFLFNDNKGERFSLHVVRGEDNGIQIESSEELERPRAPANAEQCGRTVIQPVKDASGVRIPRSCDVETFWLMLELALQSAEKVSPLGSS</sequence>
<dbReference type="InterPro" id="IPR001910">
    <property type="entry name" value="Inosine/uridine_hydrolase_dom"/>
</dbReference>
<dbReference type="InterPro" id="IPR036452">
    <property type="entry name" value="Ribo_hydro-like"/>
</dbReference>
<keyword evidence="3" id="KW-0326">Glycosidase</keyword>
<keyword evidence="7" id="KW-1185">Reference proteome</keyword>
<keyword evidence="2 6" id="KW-0378">Hydrolase</keyword>
<evidence type="ECO:0000259" key="5">
    <source>
        <dbReference type="Pfam" id="PF01156"/>
    </source>
</evidence>
<feature type="transmembrane region" description="Helical" evidence="4">
    <location>
        <begin position="143"/>
        <end position="163"/>
    </location>
</feature>
<reference evidence="6 8" key="1">
    <citation type="submission" date="2020-01" db="EMBL/GenBank/DDBJ databases">
        <authorList>
            <consortium name="DOE Joint Genome Institute"/>
            <person name="Haridas S."/>
            <person name="Albert R."/>
            <person name="Binder M."/>
            <person name="Bloem J."/>
            <person name="Labutti K."/>
            <person name="Salamov A."/>
            <person name="Andreopoulos B."/>
            <person name="Baker S.E."/>
            <person name="Barry K."/>
            <person name="Bills G."/>
            <person name="Bluhm B.H."/>
            <person name="Cannon C."/>
            <person name="Castanera R."/>
            <person name="Culley D.E."/>
            <person name="Daum C."/>
            <person name="Ezra D."/>
            <person name="Gonzalez J.B."/>
            <person name="Henrissat B."/>
            <person name="Kuo A."/>
            <person name="Liang C."/>
            <person name="Lipzen A."/>
            <person name="Lutzoni F."/>
            <person name="Magnuson J."/>
            <person name="Mondo S."/>
            <person name="Nolan M."/>
            <person name="Ohm R."/>
            <person name="Pangilinan J."/>
            <person name="Park H.-J."/>
            <person name="Ramirez L."/>
            <person name="Alfaro M."/>
            <person name="Sun H."/>
            <person name="Tritt A."/>
            <person name="Yoshinaga Y."/>
            <person name="Zwiers L.-H."/>
            <person name="Turgeon B.G."/>
            <person name="Goodwin S.B."/>
            <person name="Spatafora J.W."/>
            <person name="Crous P.W."/>
            <person name="Grigoriev I.V."/>
        </authorList>
    </citation>
    <scope>NUCLEOTIDE SEQUENCE</scope>
    <source>
        <strain evidence="6 8">CBS 781.70</strain>
    </source>
</reference>
<dbReference type="PANTHER" id="PTHR12304:SF4">
    <property type="entry name" value="URIDINE NUCLEOSIDASE"/>
    <property type="match status" value="1"/>
</dbReference>
<feature type="domain" description="Inosine/uridine-preferring nucleoside hydrolase" evidence="5">
    <location>
        <begin position="28"/>
        <end position="430"/>
    </location>
</feature>
<protein>
    <submittedName>
        <fullName evidence="6 8">Nucleoside hydrolase</fullName>
    </submittedName>
</protein>
<evidence type="ECO:0000313" key="7">
    <source>
        <dbReference type="Proteomes" id="UP000504638"/>
    </source>
</evidence>
<dbReference type="Proteomes" id="UP000504638">
    <property type="component" value="Unplaced"/>
</dbReference>
<keyword evidence="4" id="KW-0812">Transmembrane</keyword>
<dbReference type="Pfam" id="PF01156">
    <property type="entry name" value="IU_nuc_hydro"/>
    <property type="match status" value="1"/>
</dbReference>
<evidence type="ECO:0000313" key="6">
    <source>
        <dbReference type="EMBL" id="KAF1816404.1"/>
    </source>
</evidence>
<dbReference type="InterPro" id="IPR023186">
    <property type="entry name" value="IUNH"/>
</dbReference>
<evidence type="ECO:0000256" key="3">
    <source>
        <dbReference type="ARBA" id="ARBA00023295"/>
    </source>
</evidence>
<name>A0A6G1GEF3_9PEZI</name>
<dbReference type="OrthoDB" id="432381at2759"/>
<dbReference type="RefSeq" id="XP_033538035.1">
    <property type="nucleotide sequence ID" value="XM_033677330.1"/>
</dbReference>